<proteinExistence type="predicted"/>
<feature type="compositionally biased region" description="Low complexity" evidence="2">
    <location>
        <begin position="1646"/>
        <end position="1658"/>
    </location>
</feature>
<feature type="compositionally biased region" description="Pro residues" evidence="2">
    <location>
        <begin position="35"/>
        <end position="44"/>
    </location>
</feature>
<feature type="compositionally biased region" description="Polar residues" evidence="2">
    <location>
        <begin position="129"/>
        <end position="138"/>
    </location>
</feature>
<protein>
    <submittedName>
        <fullName evidence="3">Uncharacterized protein</fullName>
    </submittedName>
</protein>
<feature type="region of interest" description="Disordered" evidence="2">
    <location>
        <begin position="1"/>
        <end position="144"/>
    </location>
</feature>
<name>A0A292PJ79_9PEZI</name>
<feature type="compositionally biased region" description="Basic and acidic residues" evidence="2">
    <location>
        <begin position="1271"/>
        <end position="1281"/>
    </location>
</feature>
<feature type="region of interest" description="Disordered" evidence="2">
    <location>
        <begin position="1356"/>
        <end position="1386"/>
    </location>
</feature>
<accession>A0A292PJ79</accession>
<keyword evidence="4" id="KW-1185">Reference proteome</keyword>
<feature type="coiled-coil region" evidence="1">
    <location>
        <begin position="933"/>
        <end position="985"/>
    </location>
</feature>
<feature type="compositionally biased region" description="Pro residues" evidence="2">
    <location>
        <begin position="9"/>
        <end position="18"/>
    </location>
</feature>
<feature type="region of interest" description="Disordered" evidence="2">
    <location>
        <begin position="1034"/>
        <end position="1067"/>
    </location>
</feature>
<dbReference type="EMBL" id="LN891323">
    <property type="protein sequence ID" value="CUS06821.1"/>
    <property type="molecule type" value="Genomic_DNA"/>
</dbReference>
<organism evidence="3 4">
    <name type="scientific">Tuber aestivum</name>
    <name type="common">summer truffle</name>
    <dbReference type="NCBI Taxonomy" id="59557"/>
    <lineage>
        <taxon>Eukaryota</taxon>
        <taxon>Fungi</taxon>
        <taxon>Dikarya</taxon>
        <taxon>Ascomycota</taxon>
        <taxon>Pezizomycotina</taxon>
        <taxon>Pezizomycetes</taxon>
        <taxon>Pezizales</taxon>
        <taxon>Tuberaceae</taxon>
        <taxon>Tuber</taxon>
    </lineage>
</organism>
<evidence type="ECO:0000313" key="4">
    <source>
        <dbReference type="Proteomes" id="UP001412239"/>
    </source>
</evidence>
<evidence type="ECO:0000313" key="3">
    <source>
        <dbReference type="EMBL" id="CUS06821.1"/>
    </source>
</evidence>
<feature type="compositionally biased region" description="Polar residues" evidence="2">
    <location>
        <begin position="1148"/>
        <end position="1162"/>
    </location>
</feature>
<feature type="region of interest" description="Disordered" evidence="2">
    <location>
        <begin position="1248"/>
        <end position="1317"/>
    </location>
</feature>
<feature type="region of interest" description="Disordered" evidence="2">
    <location>
        <begin position="1441"/>
        <end position="1704"/>
    </location>
</feature>
<feature type="compositionally biased region" description="Basic residues" evidence="2">
    <location>
        <begin position="1680"/>
        <end position="1693"/>
    </location>
</feature>
<feature type="compositionally biased region" description="Polar residues" evidence="2">
    <location>
        <begin position="1251"/>
        <end position="1262"/>
    </location>
</feature>
<evidence type="ECO:0000256" key="2">
    <source>
        <dbReference type="SAM" id="MobiDB-lite"/>
    </source>
</evidence>
<feature type="compositionally biased region" description="Polar residues" evidence="2">
    <location>
        <begin position="47"/>
        <end position="76"/>
    </location>
</feature>
<feature type="region of interest" description="Disordered" evidence="2">
    <location>
        <begin position="1106"/>
        <end position="1167"/>
    </location>
</feature>
<evidence type="ECO:0000256" key="1">
    <source>
        <dbReference type="SAM" id="Coils"/>
    </source>
</evidence>
<reference evidence="3" key="1">
    <citation type="submission" date="2015-10" db="EMBL/GenBank/DDBJ databases">
        <authorList>
            <person name="Regsiter A."/>
            <person name="william w."/>
        </authorList>
    </citation>
    <scope>NUCLEOTIDE SEQUENCE</scope>
    <source>
        <strain evidence="3">Montdore</strain>
    </source>
</reference>
<dbReference type="Proteomes" id="UP001412239">
    <property type="component" value="Unassembled WGS sequence"/>
</dbReference>
<feature type="coiled-coil region" evidence="1">
    <location>
        <begin position="185"/>
        <end position="279"/>
    </location>
</feature>
<feature type="compositionally biased region" description="Low complexity" evidence="2">
    <location>
        <begin position="1357"/>
        <end position="1370"/>
    </location>
</feature>
<gene>
    <name evidence="3" type="ORF">GSTUAT00009099001</name>
</gene>
<feature type="compositionally biased region" description="Acidic residues" evidence="2">
    <location>
        <begin position="1486"/>
        <end position="1498"/>
    </location>
</feature>
<feature type="coiled-coil region" evidence="1">
    <location>
        <begin position="546"/>
        <end position="594"/>
    </location>
</feature>
<feature type="compositionally biased region" description="Basic and acidic residues" evidence="2">
    <location>
        <begin position="1034"/>
        <end position="1043"/>
    </location>
</feature>
<keyword evidence="1" id="KW-0175">Coiled coil</keyword>
<sequence length="1704" mass="187142">MGSRQPHPCHYPPSPLQTPPGTAIHPIYYQQTPQAPTPYLPPRPLHNYTSPRSEYGSQYASSTNGHPQPRRSSFAQRYQPVGCAMDTPEHPHPLRRLGSPGYPPTYPTSNAGSMYGYDEPVDDNPIYPGQSTSGTLSPSAAYDADPHGNIDGLIQRAQGALESLTMPIHSLQHLCDRHRAVTDELGRFQHIADEQEKDMRELQEKKVELEAVKIDLEQNLEMSTEELDHLKRQLSNIETEVRRLSGIIEDKDEEKSRLEQRLTIEKEELAAEFKNWQRDTLEANEADRRSTITAHDAERRTMEAKFLLKQRSIEASHSSDKIHIAKTHLASCQELEVAHANEIQRLKDSHGDELGVAQKAHESIVSALEKSLGDNLLRLRTEFSTEKSGMQAVFNSEKKKLEEAFAHQKASLQASFTVEKNSMETEFSSQKREIEESFSSQKLAAELHFNAEIEGIRQICEAEKFETQKSLEAAKTEWRKENQNLTAKFNDEKTKLGRIVKTLEEENSAALKANLSLRGDKHTLLDQKAALGDAVVTLEADKALLISEAERQKSEWEAYQRKLDAEVKDLEGIRDNLKKEVRGLRELVKRTAEEEEGEERKSRGDGYYIDAFTKLSKDIIDISKEFSNLPVPPSGRVLAELPSGLPCMLANTDASRLIRMAYVQHIISKYLCHRIFQPFLFYLGRRYDKADSFLQAMSNQLREKSTRKEAIWRYYTLLAGYTGSNAKRTANLAATNVIEEIAGHVKPFADQKRMDVITSGISRIVKFAVETWRHARVEREIFTASMSLDGTNENLWLGHVYEHEKPYADNLDTVAQLKSLRCRHEIILPLLPIFSREGTLPSLYRPGASLDTGVVFSKGVALYMDCLPALQRSIETSPLGSVPALPVDAQLVTAQEKKRLSLASEREDECKAVATEKEVKVRPLNEQEDTSAKEDAKRQVEEEVEDMVRREEKRVARDEAERLAVENAEREIRKVADRVAAEEIESFTAELVGKQAIGKISRAGRAADLIALEEGLARVALECDDEYLERQELENPDCKHQADAKITAPNEKTPTEASLAENETWGEDEEIEVGIAIQQALINTQTAEDESLGAINLSSIDRLAASPRRDTASSDQGIVAPSATGETEQTDDTVETALEQQPEDVAAPSNTTNSVSPPQTVSVPKDHKLATEVVFTKLTRAANTAGAKEKSAEPGEIVIAADEIQTTAQEGSTEDPQNAVESEVVTLPAEVLAPVPLVFQPEGQCLLDTVPTETPQGASTDVSAPKPPITQRHEVDNREENPTEIVNEGPKERSNETLVENPKIPPNTPTEAGTKEPISSLEALDTAPISVPEMSGDANTSTLTTTGLVINDALSGAAPEIPNPEAAPTEHPAPPEVSEAKAGASPVRGPIAQGLLAIVVDTVEPLAGESMIQSPMIEEFAAEGSKVKGLFFDEPEAEKEIGVDPKLTTPVPQIVESSGKVSGSELKDSEAEQLITRLAKLKVEDLTPEEPTPEEPTIDESNAQEPANKKPAAGGEEPNGAVQESEAIMDTKSEAIALNSKFDEPKTVEPSPEAEERNLQADNAILNSADLEPGADETKPKPTSAIVGMSRMGLNKPSLSDGKSRGASPGKMLMNSLRHSASISEKRDFSSTTIGEATVEGMLAENSRPNTPESTPSTPSSPSPGPQGSVVPTESTSHRAPGKSKRKRGKKAKSQLPRPGNSKH</sequence>